<dbReference type="EMBL" id="FZMP01000244">
    <property type="protein sequence ID" value="SNQ62872.1"/>
    <property type="molecule type" value="Genomic_DNA"/>
</dbReference>
<dbReference type="Pfam" id="PF00571">
    <property type="entry name" value="CBS"/>
    <property type="match status" value="2"/>
</dbReference>
<keyword evidence="7" id="KW-1185">Reference proteome</keyword>
<keyword evidence="2 4" id="KW-0129">CBS domain</keyword>
<dbReference type="Gene3D" id="3.10.580.10">
    <property type="entry name" value="CBS-domain"/>
    <property type="match status" value="1"/>
</dbReference>
<name>A0A284VUC0_9EURY</name>
<dbReference type="STRING" id="1392998.ANME2D_00763"/>
<dbReference type="GO" id="GO:0009086">
    <property type="term" value="P:methionine biosynthetic process"/>
    <property type="evidence" value="ECO:0007669"/>
    <property type="project" value="UniProtKB-KW"/>
</dbReference>
<evidence type="ECO:0000256" key="1">
    <source>
        <dbReference type="ARBA" id="ARBA00022605"/>
    </source>
</evidence>
<sequence>MSKISHILLKNPIIVPTGTKLSEAAQLMKKNKIASVLVSKNGRLAGIVSVEDIMQSVAEKIKLDISVEEIMHSPELTIDSDKWLTDAIAMFEHCKAAHIAVVEHGEKIGIIRAEDVLHTYRFNKQEEKR</sequence>
<proteinExistence type="predicted"/>
<accession>A0A284VUC0</accession>
<keyword evidence="3" id="KW-0486">Methionine biosynthesis</keyword>
<dbReference type="Proteomes" id="UP000218615">
    <property type="component" value="Unassembled WGS sequence"/>
</dbReference>
<dbReference type="RefSeq" id="WP_096207377.1">
    <property type="nucleotide sequence ID" value="NZ_FZMP01000244.1"/>
</dbReference>
<evidence type="ECO:0000256" key="3">
    <source>
        <dbReference type="ARBA" id="ARBA00023167"/>
    </source>
</evidence>
<dbReference type="OrthoDB" id="43333at2157"/>
<evidence type="ECO:0000313" key="7">
    <source>
        <dbReference type="Proteomes" id="UP000218615"/>
    </source>
</evidence>
<dbReference type="InterPro" id="IPR046342">
    <property type="entry name" value="CBS_dom_sf"/>
</dbReference>
<keyword evidence="1" id="KW-0028">Amino-acid biosynthesis</keyword>
<dbReference type="PANTHER" id="PTHR43080:SF2">
    <property type="entry name" value="CBS DOMAIN-CONTAINING PROTEIN"/>
    <property type="match status" value="1"/>
</dbReference>
<dbReference type="SUPFAM" id="SSF54631">
    <property type="entry name" value="CBS-domain pair"/>
    <property type="match status" value="1"/>
</dbReference>
<evidence type="ECO:0000313" key="6">
    <source>
        <dbReference type="EMBL" id="SNQ62872.1"/>
    </source>
</evidence>
<dbReference type="PROSITE" id="PS51371">
    <property type="entry name" value="CBS"/>
    <property type="match status" value="1"/>
</dbReference>
<feature type="domain" description="CBS" evidence="5">
    <location>
        <begin position="8"/>
        <end position="63"/>
    </location>
</feature>
<evidence type="ECO:0000256" key="2">
    <source>
        <dbReference type="ARBA" id="ARBA00023122"/>
    </source>
</evidence>
<gene>
    <name evidence="6" type="ORF">MNV_930012</name>
</gene>
<dbReference type="InterPro" id="IPR051257">
    <property type="entry name" value="Diverse_CBS-Domain"/>
</dbReference>
<dbReference type="PANTHER" id="PTHR43080">
    <property type="entry name" value="CBS DOMAIN-CONTAINING PROTEIN CBSX3, MITOCHONDRIAL"/>
    <property type="match status" value="1"/>
</dbReference>
<evidence type="ECO:0000259" key="5">
    <source>
        <dbReference type="PROSITE" id="PS51371"/>
    </source>
</evidence>
<evidence type="ECO:0000256" key="4">
    <source>
        <dbReference type="PROSITE-ProRule" id="PRU00703"/>
    </source>
</evidence>
<dbReference type="SMART" id="SM00116">
    <property type="entry name" value="CBS"/>
    <property type="match status" value="2"/>
</dbReference>
<dbReference type="AlphaFoldDB" id="A0A284VUC0"/>
<protein>
    <submittedName>
        <fullName evidence="6">Putative signal-transduction protein containing cAMP-binding and CBS domains</fullName>
    </submittedName>
</protein>
<organism evidence="6 7">
    <name type="scientific">Candidatus Methanoperedens nitratireducens</name>
    <dbReference type="NCBI Taxonomy" id="1392998"/>
    <lineage>
        <taxon>Archaea</taxon>
        <taxon>Methanobacteriati</taxon>
        <taxon>Methanobacteriota</taxon>
        <taxon>Stenosarchaea group</taxon>
        <taxon>Methanomicrobia</taxon>
        <taxon>Methanosarcinales</taxon>
        <taxon>ANME-2 cluster</taxon>
        <taxon>Candidatus Methanoperedentaceae</taxon>
        <taxon>Candidatus Methanoperedens</taxon>
    </lineage>
</organism>
<reference evidence="7" key="1">
    <citation type="submission" date="2017-06" db="EMBL/GenBank/DDBJ databases">
        <authorList>
            <person name="Cremers G."/>
        </authorList>
    </citation>
    <scope>NUCLEOTIDE SEQUENCE [LARGE SCALE GENOMIC DNA]</scope>
</reference>
<dbReference type="InterPro" id="IPR000644">
    <property type="entry name" value="CBS_dom"/>
</dbReference>